<gene>
    <name evidence="9" type="primary">trpA</name>
    <name evidence="11" type="ORF">BJ998_000400</name>
</gene>
<evidence type="ECO:0000256" key="5">
    <source>
        <dbReference type="ARBA" id="ARBA00022822"/>
    </source>
</evidence>
<keyword evidence="12" id="KW-1185">Reference proteome</keyword>
<evidence type="ECO:0000256" key="4">
    <source>
        <dbReference type="ARBA" id="ARBA00022605"/>
    </source>
</evidence>
<organism evidence="11 12">
    <name type="scientific">Kutzneria kofuensis</name>
    <dbReference type="NCBI Taxonomy" id="103725"/>
    <lineage>
        <taxon>Bacteria</taxon>
        <taxon>Bacillati</taxon>
        <taxon>Actinomycetota</taxon>
        <taxon>Actinomycetes</taxon>
        <taxon>Pseudonocardiales</taxon>
        <taxon>Pseudonocardiaceae</taxon>
        <taxon>Kutzneria</taxon>
    </lineage>
</organism>
<evidence type="ECO:0000313" key="11">
    <source>
        <dbReference type="EMBL" id="MBB5889204.1"/>
    </source>
</evidence>
<dbReference type="InterPro" id="IPR013785">
    <property type="entry name" value="Aldolase_TIM"/>
</dbReference>
<comment type="function">
    <text evidence="1 9">The alpha subunit is responsible for the aldol cleavage of indoleglycerol phosphate to indole and glyceraldehyde 3-phosphate.</text>
</comment>
<dbReference type="SUPFAM" id="SSF51366">
    <property type="entry name" value="Ribulose-phoshate binding barrel"/>
    <property type="match status" value="1"/>
</dbReference>
<dbReference type="Gene3D" id="3.20.20.70">
    <property type="entry name" value="Aldolase class I"/>
    <property type="match status" value="1"/>
</dbReference>
<dbReference type="HAMAP" id="MF_00131">
    <property type="entry name" value="Trp_synth_alpha"/>
    <property type="match status" value="1"/>
</dbReference>
<dbReference type="FunFam" id="3.20.20.70:FF:000037">
    <property type="entry name" value="Tryptophan synthase alpha chain"/>
    <property type="match status" value="1"/>
</dbReference>
<feature type="active site" description="Proton acceptor" evidence="9">
    <location>
        <position position="63"/>
    </location>
</feature>
<evidence type="ECO:0000256" key="2">
    <source>
        <dbReference type="ARBA" id="ARBA00004733"/>
    </source>
</evidence>
<proteinExistence type="inferred from homology"/>
<comment type="subunit">
    <text evidence="3 9">Tetramer of two alpha and two beta chains.</text>
</comment>
<dbReference type="InterPro" id="IPR011060">
    <property type="entry name" value="RibuloseP-bd_barrel"/>
</dbReference>
<sequence length="282" mass="29355">MASRKEKMTAAEGRGVGVMDPRPTLFSRDEKSLVGYLPAGFPTVDDSVRALVAMAESGCDALEVGLPYTDPVMDGPAIQTASTTALRNGVRTEDVLRTVEQVAAKTDVPILVMTYWNPIEQYGVERFAAGLSDAGGAGCVLPDLPVQHAGPWREAADKRELASVFIAAPSSTDQRLAAIARASTGFVYAASTLGVTGMRSEVSGAELVARIRQVTELPVLVGLGVSDGRQAAEVAGFADGVIVGSAIVRRMLDAPDTATGIAEIRALCGELADGTRRLVGGP</sequence>
<dbReference type="NCBIfam" id="TIGR00262">
    <property type="entry name" value="trpA"/>
    <property type="match status" value="1"/>
</dbReference>
<dbReference type="PANTHER" id="PTHR43406">
    <property type="entry name" value="TRYPTOPHAN SYNTHASE, ALPHA CHAIN"/>
    <property type="match status" value="1"/>
</dbReference>
<dbReference type="PANTHER" id="PTHR43406:SF1">
    <property type="entry name" value="TRYPTOPHAN SYNTHASE ALPHA CHAIN, CHLOROPLASTIC"/>
    <property type="match status" value="1"/>
</dbReference>
<accession>A0A7W9KCC8</accession>
<dbReference type="AlphaFoldDB" id="A0A7W9KCC8"/>
<dbReference type="Proteomes" id="UP000585638">
    <property type="component" value="Unassembled WGS sequence"/>
</dbReference>
<comment type="caution">
    <text evidence="11">The sequence shown here is derived from an EMBL/GenBank/DDBJ whole genome shotgun (WGS) entry which is preliminary data.</text>
</comment>
<keyword evidence="5 9" id="KW-0822">Tryptophan biosynthesis</keyword>
<evidence type="ECO:0000256" key="7">
    <source>
        <dbReference type="ARBA" id="ARBA00023239"/>
    </source>
</evidence>
<evidence type="ECO:0000313" key="12">
    <source>
        <dbReference type="Proteomes" id="UP000585638"/>
    </source>
</evidence>
<protein>
    <recommendedName>
        <fullName evidence="9">Tryptophan synthase alpha chain</fullName>
        <ecNumber evidence="9">4.2.1.20</ecNumber>
    </recommendedName>
</protein>
<dbReference type="GO" id="GO:0004834">
    <property type="term" value="F:tryptophan synthase activity"/>
    <property type="evidence" value="ECO:0007669"/>
    <property type="project" value="UniProtKB-UniRule"/>
</dbReference>
<dbReference type="InterPro" id="IPR002028">
    <property type="entry name" value="Trp_synthase_suA"/>
</dbReference>
<dbReference type="CDD" id="cd04724">
    <property type="entry name" value="Tryptophan_synthase_alpha"/>
    <property type="match status" value="1"/>
</dbReference>
<dbReference type="PROSITE" id="PS00167">
    <property type="entry name" value="TRP_SYNTHASE_ALPHA"/>
    <property type="match status" value="1"/>
</dbReference>
<keyword evidence="6 9" id="KW-0057">Aromatic amino acid biosynthesis</keyword>
<reference evidence="11 12" key="1">
    <citation type="submission" date="2020-08" db="EMBL/GenBank/DDBJ databases">
        <title>Sequencing the genomes of 1000 actinobacteria strains.</title>
        <authorList>
            <person name="Klenk H.-P."/>
        </authorList>
    </citation>
    <scope>NUCLEOTIDE SEQUENCE [LARGE SCALE GENOMIC DNA]</scope>
    <source>
        <strain evidence="11 12">DSM 43851</strain>
    </source>
</reference>
<dbReference type="EC" id="4.2.1.20" evidence="9"/>
<evidence type="ECO:0000256" key="1">
    <source>
        <dbReference type="ARBA" id="ARBA00003365"/>
    </source>
</evidence>
<evidence type="ECO:0000256" key="10">
    <source>
        <dbReference type="RuleBase" id="RU003662"/>
    </source>
</evidence>
<evidence type="ECO:0000256" key="6">
    <source>
        <dbReference type="ARBA" id="ARBA00023141"/>
    </source>
</evidence>
<dbReference type="GO" id="GO:0005829">
    <property type="term" value="C:cytosol"/>
    <property type="evidence" value="ECO:0007669"/>
    <property type="project" value="TreeGrafter"/>
</dbReference>
<comment type="catalytic activity">
    <reaction evidence="8 9">
        <text>(1S,2R)-1-C-(indol-3-yl)glycerol 3-phosphate + L-serine = D-glyceraldehyde 3-phosphate + L-tryptophan + H2O</text>
        <dbReference type="Rhea" id="RHEA:10532"/>
        <dbReference type="ChEBI" id="CHEBI:15377"/>
        <dbReference type="ChEBI" id="CHEBI:33384"/>
        <dbReference type="ChEBI" id="CHEBI:57912"/>
        <dbReference type="ChEBI" id="CHEBI:58866"/>
        <dbReference type="ChEBI" id="CHEBI:59776"/>
        <dbReference type="EC" id="4.2.1.20"/>
    </reaction>
</comment>
<name>A0A7W9KCC8_9PSEU</name>
<comment type="pathway">
    <text evidence="2 9">Amino-acid biosynthesis; L-tryptophan biosynthesis; L-tryptophan from chorismate: step 5/5.</text>
</comment>
<evidence type="ECO:0000256" key="9">
    <source>
        <dbReference type="HAMAP-Rule" id="MF_00131"/>
    </source>
</evidence>
<evidence type="ECO:0000256" key="3">
    <source>
        <dbReference type="ARBA" id="ARBA00011270"/>
    </source>
</evidence>
<dbReference type="Pfam" id="PF00290">
    <property type="entry name" value="Trp_syntA"/>
    <property type="match status" value="1"/>
</dbReference>
<keyword evidence="4 9" id="KW-0028">Amino-acid biosynthesis</keyword>
<comment type="similarity">
    <text evidence="9 10">Belongs to the TrpA family.</text>
</comment>
<dbReference type="InterPro" id="IPR018204">
    <property type="entry name" value="Trp_synthase_alpha_AS"/>
</dbReference>
<dbReference type="UniPathway" id="UPA00035">
    <property type="reaction ID" value="UER00044"/>
</dbReference>
<dbReference type="EMBL" id="JACHIR010000001">
    <property type="protein sequence ID" value="MBB5889204.1"/>
    <property type="molecule type" value="Genomic_DNA"/>
</dbReference>
<evidence type="ECO:0000256" key="8">
    <source>
        <dbReference type="ARBA" id="ARBA00049047"/>
    </source>
</evidence>
<feature type="active site" description="Proton acceptor" evidence="9">
    <location>
        <position position="74"/>
    </location>
</feature>
<keyword evidence="7 9" id="KW-0456">Lyase</keyword>